<proteinExistence type="predicted"/>
<keyword evidence="2" id="KW-1185">Reference proteome</keyword>
<name>A0AAV9ITD1_CYACA</name>
<gene>
    <name evidence="1" type="ORF">CDCA_CDCA04G1439</name>
</gene>
<comment type="caution">
    <text evidence="1">The sequence shown here is derived from an EMBL/GenBank/DDBJ whole genome shotgun (WGS) entry which is preliminary data.</text>
</comment>
<sequence>MGSRLSLHHRGGGVPNISPTSLATVSTASSCSRMEAPCQCLKIAAPFAAVPIFSAPYSLLSMFPVPRCRCFPCMTCHIAVPRFERSAVRASAADRAAIAACACAPRQLPSRCLARGCSEAGALAVGGGSVFERRAFRSGSFGDWECATLYPQCRARVAATLNRRGGQSDSVMAIGHNDYEDVTACAPPKPFPSKRIRSVGARADLWVVPARVEASTVPRAASKPRTTSAATAVNVAQARPRGRPVEVRLQGEMDETAAQELKAVYPPSGVDMGDMTWGGMVRRPLRLVK</sequence>
<accession>A0AAV9ITD1</accession>
<evidence type="ECO:0000313" key="1">
    <source>
        <dbReference type="EMBL" id="KAK4535414.1"/>
    </source>
</evidence>
<dbReference type="EMBL" id="JANCYW010000004">
    <property type="protein sequence ID" value="KAK4535414.1"/>
    <property type="molecule type" value="Genomic_DNA"/>
</dbReference>
<reference evidence="1 2" key="1">
    <citation type="submission" date="2022-07" db="EMBL/GenBank/DDBJ databases">
        <title>Genome-wide signatures of adaptation to extreme environments.</title>
        <authorList>
            <person name="Cho C.H."/>
            <person name="Yoon H.S."/>
        </authorList>
    </citation>
    <scope>NUCLEOTIDE SEQUENCE [LARGE SCALE GENOMIC DNA]</scope>
    <source>
        <strain evidence="1 2">DBV 063 E5</strain>
    </source>
</reference>
<organism evidence="1 2">
    <name type="scientific">Cyanidium caldarium</name>
    <name type="common">Red alga</name>
    <dbReference type="NCBI Taxonomy" id="2771"/>
    <lineage>
        <taxon>Eukaryota</taxon>
        <taxon>Rhodophyta</taxon>
        <taxon>Bangiophyceae</taxon>
        <taxon>Cyanidiales</taxon>
        <taxon>Cyanidiaceae</taxon>
        <taxon>Cyanidium</taxon>
    </lineage>
</organism>
<dbReference type="AlphaFoldDB" id="A0AAV9ITD1"/>
<protein>
    <submittedName>
        <fullName evidence="1">Uncharacterized protein</fullName>
    </submittedName>
</protein>
<dbReference type="Proteomes" id="UP001301350">
    <property type="component" value="Unassembled WGS sequence"/>
</dbReference>
<evidence type="ECO:0000313" key="2">
    <source>
        <dbReference type="Proteomes" id="UP001301350"/>
    </source>
</evidence>
<dbReference type="PROSITE" id="PS51257">
    <property type="entry name" value="PROKAR_LIPOPROTEIN"/>
    <property type="match status" value="1"/>
</dbReference>